<dbReference type="SUPFAM" id="SSF51445">
    <property type="entry name" value="(Trans)glycosidases"/>
    <property type="match status" value="1"/>
</dbReference>
<evidence type="ECO:0000256" key="7">
    <source>
        <dbReference type="ARBA" id="ARBA00023214"/>
    </source>
</evidence>
<dbReference type="Gene3D" id="3.20.20.80">
    <property type="entry name" value="Glycosidases"/>
    <property type="match status" value="1"/>
</dbReference>
<dbReference type="Proteomes" id="UP000681722">
    <property type="component" value="Unassembled WGS sequence"/>
</dbReference>
<evidence type="ECO:0000256" key="5">
    <source>
        <dbReference type="ARBA" id="ARBA00012595"/>
    </source>
</evidence>
<keyword evidence="14" id="KW-1185">Reference proteome</keyword>
<dbReference type="Proteomes" id="UP000663829">
    <property type="component" value="Unassembled WGS sequence"/>
</dbReference>
<evidence type="ECO:0000313" key="12">
    <source>
        <dbReference type="EMBL" id="CAF0875124.1"/>
    </source>
</evidence>
<evidence type="ECO:0000313" key="14">
    <source>
        <dbReference type="Proteomes" id="UP000663829"/>
    </source>
</evidence>
<dbReference type="EMBL" id="CAJOBC010001185">
    <property type="protein sequence ID" value="CAF3662062.1"/>
    <property type="molecule type" value="Genomic_DNA"/>
</dbReference>
<accession>A0A813Y0Y7</accession>
<evidence type="ECO:0000256" key="3">
    <source>
        <dbReference type="ARBA" id="ARBA00001923"/>
    </source>
</evidence>
<dbReference type="EC" id="3.2.1.1" evidence="5"/>
<comment type="catalytic activity">
    <reaction evidence="1">
        <text>Endohydrolysis of (1-&gt;4)-alpha-D-glucosidic linkages in polysaccharides containing three or more (1-&gt;4)-alpha-linked D-glucose units.</text>
        <dbReference type="EC" id="3.2.1.1"/>
    </reaction>
</comment>
<evidence type="ECO:0000259" key="11">
    <source>
        <dbReference type="SMART" id="SM00642"/>
    </source>
</evidence>
<dbReference type="SMART" id="SM00642">
    <property type="entry name" value="Aamy"/>
    <property type="match status" value="1"/>
</dbReference>
<gene>
    <name evidence="12" type="ORF">GPM918_LOCUS7308</name>
    <name evidence="13" type="ORF">SRO942_LOCUS7308</name>
</gene>
<organism evidence="12 14">
    <name type="scientific">Didymodactylos carnosus</name>
    <dbReference type="NCBI Taxonomy" id="1234261"/>
    <lineage>
        <taxon>Eukaryota</taxon>
        <taxon>Metazoa</taxon>
        <taxon>Spiralia</taxon>
        <taxon>Gnathifera</taxon>
        <taxon>Rotifera</taxon>
        <taxon>Eurotatoria</taxon>
        <taxon>Bdelloidea</taxon>
        <taxon>Philodinida</taxon>
        <taxon>Philodinidae</taxon>
        <taxon>Didymodactylos</taxon>
    </lineage>
</organism>
<evidence type="ECO:0000256" key="2">
    <source>
        <dbReference type="ARBA" id="ARBA00001913"/>
    </source>
</evidence>
<proteinExistence type="inferred from homology"/>
<evidence type="ECO:0000256" key="9">
    <source>
        <dbReference type="ARBA" id="ARBA00023295"/>
    </source>
</evidence>
<dbReference type="OrthoDB" id="10015775at2759"/>
<protein>
    <recommendedName>
        <fullName evidence="5">alpha-amylase</fullName>
        <ecNumber evidence="5">3.2.1.1</ecNumber>
    </recommendedName>
</protein>
<evidence type="ECO:0000313" key="13">
    <source>
        <dbReference type="EMBL" id="CAF3662062.1"/>
    </source>
</evidence>
<comment type="cofactor">
    <cofactor evidence="2">
        <name>Ca(2+)</name>
        <dbReference type="ChEBI" id="CHEBI:29108"/>
    </cofactor>
</comment>
<dbReference type="InterPro" id="IPR006047">
    <property type="entry name" value="GH13_cat_dom"/>
</dbReference>
<comment type="cofactor">
    <cofactor evidence="3">
        <name>chloride</name>
        <dbReference type="ChEBI" id="CHEBI:17996"/>
    </cofactor>
</comment>
<reference evidence="12" key="1">
    <citation type="submission" date="2021-02" db="EMBL/GenBank/DDBJ databases">
        <authorList>
            <person name="Nowell W R."/>
        </authorList>
    </citation>
    <scope>NUCLEOTIDE SEQUENCE</scope>
</reference>
<keyword evidence="9" id="KW-0326">Glycosidase</keyword>
<keyword evidence="8" id="KW-0119">Carbohydrate metabolism</keyword>
<keyword evidence="6" id="KW-0378">Hydrolase</keyword>
<feature type="region of interest" description="Disordered" evidence="10">
    <location>
        <begin position="206"/>
        <end position="229"/>
    </location>
</feature>
<dbReference type="PRINTS" id="PR00110">
    <property type="entry name" value="ALPHAAMYLASE"/>
</dbReference>
<dbReference type="InterPro" id="IPR017853">
    <property type="entry name" value="GH"/>
</dbReference>
<evidence type="ECO:0000256" key="6">
    <source>
        <dbReference type="ARBA" id="ARBA00022801"/>
    </source>
</evidence>
<dbReference type="GO" id="GO:0004556">
    <property type="term" value="F:alpha-amylase activity"/>
    <property type="evidence" value="ECO:0007669"/>
    <property type="project" value="UniProtKB-EC"/>
</dbReference>
<evidence type="ECO:0000256" key="8">
    <source>
        <dbReference type="ARBA" id="ARBA00023277"/>
    </source>
</evidence>
<comment type="caution">
    <text evidence="12">The sequence shown here is derived from an EMBL/GenBank/DDBJ whole genome shotgun (WGS) entry which is preliminary data.</text>
</comment>
<keyword evidence="7" id="KW-0868">Chloride</keyword>
<dbReference type="EMBL" id="CAJNOQ010001185">
    <property type="protein sequence ID" value="CAF0875124.1"/>
    <property type="molecule type" value="Genomic_DNA"/>
</dbReference>
<dbReference type="GO" id="GO:0043169">
    <property type="term" value="F:cation binding"/>
    <property type="evidence" value="ECO:0007669"/>
    <property type="project" value="InterPro"/>
</dbReference>
<evidence type="ECO:0000256" key="1">
    <source>
        <dbReference type="ARBA" id="ARBA00000548"/>
    </source>
</evidence>
<name>A0A813Y0Y7_9BILA</name>
<comment type="similarity">
    <text evidence="4">Belongs to the glycosyl hydrolase 13 family.</text>
</comment>
<feature type="compositionally biased region" description="Polar residues" evidence="10">
    <location>
        <begin position="217"/>
        <end position="229"/>
    </location>
</feature>
<sequence length="396" mass="44782">MCSTASRGIENYDDIYQVRNCRLVGLPNLWVGKDYVRNKIVDYLNHLVDIGVAGFRIDAGKHMWPEDLNRLIGQVKNLRADIYGENHRPFIYFEVIDMGGGPIRSSDYSWIGRVSEFRYGKLLSEVVQRQYGQKMSYLKNFGQDWGMLPDFDAQIMVDNHDNQRGHGGGGSILTFFEFRNYKIATAFMLSWPYGYPVIMSSYQFDRNDDGQGPPSDEQGNTNDVSIESSGKCTGKAITVYPDGKALIKIGNLDQDPIVGLHIKAKLNFKQSPKQDRSYLPKSSLTQQISRTSIPLSSGLRILNTKIQAKESETYQPLVTISDKEGSNSDDDHVSPVHKLTKDELREELNGFINGDNKIPSDDEDLELRRPQPQTNVLFKPCVCCPYRIDSVKCVIS</sequence>
<dbReference type="PANTHER" id="PTHR43447">
    <property type="entry name" value="ALPHA-AMYLASE"/>
    <property type="match status" value="1"/>
</dbReference>
<dbReference type="InterPro" id="IPR006046">
    <property type="entry name" value="Alpha_amylase"/>
</dbReference>
<feature type="domain" description="Glycosyl hydrolase family 13 catalytic" evidence="11">
    <location>
        <begin position="1"/>
        <end position="253"/>
    </location>
</feature>
<dbReference type="GO" id="GO:0005975">
    <property type="term" value="P:carbohydrate metabolic process"/>
    <property type="evidence" value="ECO:0007669"/>
    <property type="project" value="InterPro"/>
</dbReference>
<dbReference type="AlphaFoldDB" id="A0A813Y0Y7"/>
<evidence type="ECO:0000256" key="10">
    <source>
        <dbReference type="SAM" id="MobiDB-lite"/>
    </source>
</evidence>
<evidence type="ECO:0000256" key="4">
    <source>
        <dbReference type="ARBA" id="ARBA00008061"/>
    </source>
</evidence>